<proteinExistence type="predicted"/>
<feature type="compositionally biased region" description="Basic and acidic residues" evidence="1">
    <location>
        <begin position="247"/>
        <end position="258"/>
    </location>
</feature>
<reference evidence="2" key="1">
    <citation type="submission" date="2020-05" db="EMBL/GenBank/DDBJ databases">
        <title>WGS assembly of Panicum virgatum.</title>
        <authorList>
            <person name="Lovell J.T."/>
            <person name="Jenkins J."/>
            <person name="Shu S."/>
            <person name="Juenger T.E."/>
            <person name="Schmutz J."/>
        </authorList>
    </citation>
    <scope>NUCLEOTIDE SEQUENCE</scope>
    <source>
        <strain evidence="2">AP13</strain>
    </source>
</reference>
<sequence>MSSSSSPLFYSPCRSHTLLGLPAAGLAAAAAQARRAPHVAALLGCGRSRTSDIALNYGGLPWWPGCVGGFRSRHDRPGFNPESRSSLFASFGFASPETDRSHSSLSHFTFDNSGPSRSPRMTAAPSRRSRRLPSPLMPTSAPAARLPRQLAVPTTARLPRLLTVPTAACSTKSSRRRRAGAGAKAAGWIEAATREGGREGGWKRSSAEAAREGGQAGGRARAAGRAGTGMVSRAGSEKKVSKGGGFCKKDSEGMKRVC</sequence>
<dbReference type="AlphaFoldDB" id="A0A8T0UHK1"/>
<dbReference type="EMBL" id="CM029042">
    <property type="protein sequence ID" value="KAG2621847.1"/>
    <property type="molecule type" value="Genomic_DNA"/>
</dbReference>
<feature type="compositionally biased region" description="Polar residues" evidence="1">
    <location>
        <begin position="103"/>
        <end position="116"/>
    </location>
</feature>
<feature type="region of interest" description="Disordered" evidence="1">
    <location>
        <begin position="97"/>
        <end position="143"/>
    </location>
</feature>
<evidence type="ECO:0000313" key="2">
    <source>
        <dbReference type="EMBL" id="KAG2621847.1"/>
    </source>
</evidence>
<evidence type="ECO:0000313" key="3">
    <source>
        <dbReference type="Proteomes" id="UP000823388"/>
    </source>
</evidence>
<gene>
    <name evidence="2" type="ORF">PVAP13_3NG309550</name>
</gene>
<organism evidence="2 3">
    <name type="scientific">Panicum virgatum</name>
    <name type="common">Blackwell switchgrass</name>
    <dbReference type="NCBI Taxonomy" id="38727"/>
    <lineage>
        <taxon>Eukaryota</taxon>
        <taxon>Viridiplantae</taxon>
        <taxon>Streptophyta</taxon>
        <taxon>Embryophyta</taxon>
        <taxon>Tracheophyta</taxon>
        <taxon>Spermatophyta</taxon>
        <taxon>Magnoliopsida</taxon>
        <taxon>Liliopsida</taxon>
        <taxon>Poales</taxon>
        <taxon>Poaceae</taxon>
        <taxon>PACMAD clade</taxon>
        <taxon>Panicoideae</taxon>
        <taxon>Panicodae</taxon>
        <taxon>Paniceae</taxon>
        <taxon>Panicinae</taxon>
        <taxon>Panicum</taxon>
        <taxon>Panicum sect. Hiantes</taxon>
    </lineage>
</organism>
<feature type="region of interest" description="Disordered" evidence="1">
    <location>
        <begin position="194"/>
        <end position="258"/>
    </location>
</feature>
<feature type="compositionally biased region" description="Basic and acidic residues" evidence="1">
    <location>
        <begin position="194"/>
        <end position="211"/>
    </location>
</feature>
<dbReference type="Proteomes" id="UP000823388">
    <property type="component" value="Chromosome 3N"/>
</dbReference>
<comment type="caution">
    <text evidence="2">The sequence shown here is derived from an EMBL/GenBank/DDBJ whole genome shotgun (WGS) entry which is preliminary data.</text>
</comment>
<accession>A0A8T0UHK1</accession>
<evidence type="ECO:0000256" key="1">
    <source>
        <dbReference type="SAM" id="MobiDB-lite"/>
    </source>
</evidence>
<feature type="compositionally biased region" description="Low complexity" evidence="1">
    <location>
        <begin position="122"/>
        <end position="140"/>
    </location>
</feature>
<keyword evidence="3" id="KW-1185">Reference proteome</keyword>
<name>A0A8T0UHK1_PANVG</name>
<protein>
    <submittedName>
        <fullName evidence="2">Uncharacterized protein</fullName>
    </submittedName>
</protein>